<proteinExistence type="predicted"/>
<keyword evidence="2" id="KW-1133">Transmembrane helix</keyword>
<feature type="region of interest" description="Disordered" evidence="1">
    <location>
        <begin position="715"/>
        <end position="933"/>
    </location>
</feature>
<keyword evidence="2" id="KW-0472">Membrane</keyword>
<accession>A0A7W4J0N9</accession>
<dbReference type="Proteomes" id="UP000577891">
    <property type="component" value="Unassembled WGS sequence"/>
</dbReference>
<evidence type="ECO:0000256" key="2">
    <source>
        <dbReference type="SAM" id="Phobius"/>
    </source>
</evidence>
<evidence type="ECO:0000313" key="3">
    <source>
        <dbReference type="EMBL" id="MBB2172277.1"/>
    </source>
</evidence>
<feature type="compositionally biased region" description="Basic and acidic residues" evidence="1">
    <location>
        <begin position="880"/>
        <end position="933"/>
    </location>
</feature>
<feature type="compositionally biased region" description="Low complexity" evidence="1">
    <location>
        <begin position="810"/>
        <end position="833"/>
    </location>
</feature>
<feature type="transmembrane region" description="Helical" evidence="2">
    <location>
        <begin position="70"/>
        <end position="89"/>
    </location>
</feature>
<keyword evidence="2" id="KW-0812">Transmembrane</keyword>
<name>A0A7W4J0N9_9PROT</name>
<dbReference type="AlphaFoldDB" id="A0A7W4J0N9"/>
<feature type="region of interest" description="Disordered" evidence="1">
    <location>
        <begin position="663"/>
        <end position="701"/>
    </location>
</feature>
<reference evidence="3 4" key="1">
    <citation type="submission" date="2020-04" db="EMBL/GenBank/DDBJ databases">
        <title>Description of novel Gluconacetobacter.</title>
        <authorList>
            <person name="Sombolestani A."/>
        </authorList>
    </citation>
    <scope>NUCLEOTIDE SEQUENCE [LARGE SCALE GENOMIC DNA]</scope>
    <source>
        <strain evidence="3 4">LMG 27724</strain>
    </source>
</reference>
<sequence>MAGGSTSLRDDGAPAASIVPFAVRLAAARHRARLVLWIEAIRPVLLPVLGMLVAYVIAGLLGVPQTLSDLSRGTILVLLAGACVGWIVWRGRRVTGPTPDDIDRRIERASGLAHRPLQTLADHPAVGGAEQAGLWAAHLWRTGLTIGRLRAGWPRLWAGAHDPWRLGIVLPVALLAALGWAGPEAPGRLAAAFWPGLDDPGAARPHIQAWITPPAYAPGAPVFLDEGTGRATVPQGSVLSVSVTDLRGRPSLRVAAMASGPAVADDRFRALGPGSWSAEVRLLGSATLALRGRGRTFSDWTVTVLPDAAPTIAWGARPGAPPGEWRTRLPYAAKQAYGIASLHAELRLAQQGKGAAATRVLSVPIPLDGQPRDATGVATPDLSADPWAGEEVVGRLVATSTSGQPGTSPVARFRLGARKFTSPVAKAVLDIRRRLALGREEPADGAADLAALGEMPDPFQADEGMLLNLASAADMLESTDVEPHAALDQVVSRLWYLALEIEDIRHGGRAGAQAALDVRAAQDAVTAQLNRMRALGAQGQSPAEQSELQRRMEALRQAISRRMQALAQQALQSHTAIPDLPGMTQDGDRALSKMMQQMQDAAKNGRSADAMQMMQRMEDMLEHMRTASPQDLANLAAQMMARQQAAEQQEALRDLIGRQSGLLDHSQARLDREQRAREKAEAERRARQEEEAPDSDGDLATMPAAELMRRLGLRPLPGMQDEQSGHDGQPGGPPPPQGSASAEGAGGPPSAGPDRHGGDAPGDETARRDDRTVQRALGRALDELGREFKGLTGKDAPSGFADAGQSIKNARTALAGGDDAAAAAAQRKALADLQKGDQQMRQAMKGSGGGGMASFLPGFSNGSGGGKPGEGDESGESAQEDQKGDRDPLGRRTGEGKEGMDADTHVPDAVSRERAREIEQELRRRDSDRTRPREELEYLDRLLKPF</sequence>
<keyword evidence="4" id="KW-1185">Reference proteome</keyword>
<feature type="transmembrane region" description="Helical" evidence="2">
    <location>
        <begin position="34"/>
        <end position="58"/>
    </location>
</feature>
<feature type="compositionally biased region" description="Basic and acidic residues" evidence="1">
    <location>
        <begin position="666"/>
        <end position="690"/>
    </location>
</feature>
<evidence type="ECO:0000256" key="1">
    <source>
        <dbReference type="SAM" id="MobiDB-lite"/>
    </source>
</evidence>
<dbReference type="RefSeq" id="WP_182978839.1">
    <property type="nucleotide sequence ID" value="NZ_BAABGB010000025.1"/>
</dbReference>
<dbReference type="InterPro" id="IPR012683">
    <property type="entry name" value="CHP02302_TM"/>
</dbReference>
<organism evidence="3 4">
    <name type="scientific">Gluconacetobacter asukensis</name>
    <dbReference type="NCBI Taxonomy" id="1017181"/>
    <lineage>
        <taxon>Bacteria</taxon>
        <taxon>Pseudomonadati</taxon>
        <taxon>Pseudomonadota</taxon>
        <taxon>Alphaproteobacteria</taxon>
        <taxon>Acetobacterales</taxon>
        <taxon>Acetobacteraceae</taxon>
        <taxon>Gluconacetobacter</taxon>
    </lineage>
</organism>
<evidence type="ECO:0000313" key="4">
    <source>
        <dbReference type="Proteomes" id="UP000577891"/>
    </source>
</evidence>
<dbReference type="EMBL" id="JABEQE010000006">
    <property type="protein sequence ID" value="MBB2172277.1"/>
    <property type="molecule type" value="Genomic_DNA"/>
</dbReference>
<feature type="compositionally biased region" description="Basic and acidic residues" evidence="1">
    <location>
        <begin position="780"/>
        <end position="789"/>
    </location>
</feature>
<gene>
    <name evidence="3" type="ORF">HLH35_09115</name>
</gene>
<protein>
    <submittedName>
        <fullName evidence="3">DUF4175 domain-containing protein</fullName>
    </submittedName>
</protein>
<comment type="caution">
    <text evidence="3">The sequence shown here is derived from an EMBL/GenBank/DDBJ whole genome shotgun (WGS) entry which is preliminary data.</text>
</comment>
<dbReference type="Pfam" id="PF13779">
    <property type="entry name" value="DUF4175"/>
    <property type="match status" value="1"/>
</dbReference>
<feature type="compositionally biased region" description="Basic and acidic residues" evidence="1">
    <location>
        <begin position="753"/>
        <end position="773"/>
    </location>
</feature>